<reference evidence="1" key="1">
    <citation type="submission" date="2024-03" db="EMBL/GenBank/DDBJ databases">
        <title>WGS assembly of Saponaria officinalis var. Norfolk2.</title>
        <authorList>
            <person name="Jenkins J."/>
            <person name="Shu S."/>
            <person name="Grimwood J."/>
            <person name="Barry K."/>
            <person name="Goodstein D."/>
            <person name="Schmutz J."/>
            <person name="Leebens-Mack J."/>
            <person name="Osbourn A."/>
        </authorList>
    </citation>
    <scope>NUCLEOTIDE SEQUENCE [LARGE SCALE GENOMIC DNA]</scope>
    <source>
        <strain evidence="1">JIC</strain>
    </source>
</reference>
<keyword evidence="2" id="KW-1185">Reference proteome</keyword>
<proteinExistence type="predicted"/>
<organism evidence="1 2">
    <name type="scientific">Saponaria officinalis</name>
    <name type="common">Common soapwort</name>
    <name type="synonym">Lychnis saponaria</name>
    <dbReference type="NCBI Taxonomy" id="3572"/>
    <lineage>
        <taxon>Eukaryota</taxon>
        <taxon>Viridiplantae</taxon>
        <taxon>Streptophyta</taxon>
        <taxon>Embryophyta</taxon>
        <taxon>Tracheophyta</taxon>
        <taxon>Spermatophyta</taxon>
        <taxon>Magnoliopsida</taxon>
        <taxon>eudicotyledons</taxon>
        <taxon>Gunneridae</taxon>
        <taxon>Pentapetalae</taxon>
        <taxon>Caryophyllales</taxon>
        <taxon>Caryophyllaceae</taxon>
        <taxon>Caryophylleae</taxon>
        <taxon>Saponaria</taxon>
    </lineage>
</organism>
<dbReference type="EMBL" id="JBDFQZ010000001">
    <property type="protein sequence ID" value="KAK9756663.1"/>
    <property type="molecule type" value="Genomic_DNA"/>
</dbReference>
<dbReference type="AlphaFoldDB" id="A0AAW1NI47"/>
<dbReference type="Proteomes" id="UP001443914">
    <property type="component" value="Unassembled WGS sequence"/>
</dbReference>
<name>A0AAW1NI47_SAPOF</name>
<accession>A0AAW1NI47</accession>
<evidence type="ECO:0000313" key="1">
    <source>
        <dbReference type="EMBL" id="KAK9756663.1"/>
    </source>
</evidence>
<comment type="caution">
    <text evidence="1">The sequence shown here is derived from an EMBL/GenBank/DDBJ whole genome shotgun (WGS) entry which is preliminary data.</text>
</comment>
<sequence length="140" mass="16033">MVFKSWDSFCLPRREGGVNIKEILVWNKTLMMGWLRKIEVDSPTIWVKWIKAYVLKGTSFWEVSTTAASSWGWMNILRCRDDLVQAVGGVIEAKSFLLAVDYRSCIYDLLRLKGVPSSRYHILGDSFVYPKHGVIGLLAM</sequence>
<gene>
    <name evidence="1" type="ORF">RND81_01G113000</name>
</gene>
<protein>
    <submittedName>
        <fullName evidence="1">Uncharacterized protein</fullName>
    </submittedName>
</protein>
<evidence type="ECO:0000313" key="2">
    <source>
        <dbReference type="Proteomes" id="UP001443914"/>
    </source>
</evidence>